<dbReference type="InterPro" id="IPR012423">
    <property type="entry name" value="Eaf7/MRGBP"/>
</dbReference>
<reference evidence="8" key="1">
    <citation type="submission" date="2020-03" db="EMBL/GenBank/DDBJ databases">
        <authorList>
            <person name="Chebbi M.A."/>
            <person name="Drezen J.M."/>
        </authorList>
    </citation>
    <scope>NUCLEOTIDE SEQUENCE</scope>
    <source>
        <tissue evidence="8">Whole body</tissue>
    </source>
</reference>
<proteinExistence type="inferred from homology"/>
<dbReference type="PANTHER" id="PTHR13581">
    <property type="entry name" value="MRG-BINDING PROTEIN"/>
    <property type="match status" value="1"/>
</dbReference>
<keyword evidence="4" id="KW-0805">Transcription regulation</keyword>
<gene>
    <name evidence="8" type="ORF">G9C98_006085</name>
</gene>
<evidence type="ECO:0008006" key="10">
    <source>
        <dbReference type="Google" id="ProtNLM"/>
    </source>
</evidence>
<evidence type="ECO:0000256" key="1">
    <source>
        <dbReference type="ARBA" id="ARBA00004123"/>
    </source>
</evidence>
<dbReference type="GO" id="GO:0006325">
    <property type="term" value="P:chromatin organization"/>
    <property type="evidence" value="ECO:0007669"/>
    <property type="project" value="UniProtKB-KW"/>
</dbReference>
<evidence type="ECO:0000256" key="5">
    <source>
        <dbReference type="ARBA" id="ARBA00023163"/>
    </source>
</evidence>
<name>A0A8J5R4W9_9HYME</name>
<dbReference type="AlphaFoldDB" id="A0A8J5R4W9"/>
<dbReference type="EMBL" id="JAAOIC020000047">
    <property type="protein sequence ID" value="KAG8037874.1"/>
    <property type="molecule type" value="Genomic_DNA"/>
</dbReference>
<keyword evidence="9" id="KW-1185">Reference proteome</keyword>
<dbReference type="GO" id="GO:0035267">
    <property type="term" value="C:NuA4 histone acetyltransferase complex"/>
    <property type="evidence" value="ECO:0007669"/>
    <property type="project" value="TreeGrafter"/>
</dbReference>
<evidence type="ECO:0000256" key="7">
    <source>
        <dbReference type="SAM" id="MobiDB-lite"/>
    </source>
</evidence>
<evidence type="ECO:0000256" key="6">
    <source>
        <dbReference type="ARBA" id="ARBA00023242"/>
    </source>
</evidence>
<dbReference type="GO" id="GO:0006357">
    <property type="term" value="P:regulation of transcription by RNA polymerase II"/>
    <property type="evidence" value="ECO:0007669"/>
    <property type="project" value="TreeGrafter"/>
</dbReference>
<accession>A0A8J5R4W9</accession>
<organism evidence="8 9">
    <name type="scientific">Cotesia typhae</name>
    <dbReference type="NCBI Taxonomy" id="2053667"/>
    <lineage>
        <taxon>Eukaryota</taxon>
        <taxon>Metazoa</taxon>
        <taxon>Ecdysozoa</taxon>
        <taxon>Arthropoda</taxon>
        <taxon>Hexapoda</taxon>
        <taxon>Insecta</taxon>
        <taxon>Pterygota</taxon>
        <taxon>Neoptera</taxon>
        <taxon>Endopterygota</taxon>
        <taxon>Hymenoptera</taxon>
        <taxon>Apocrita</taxon>
        <taxon>Ichneumonoidea</taxon>
        <taxon>Braconidae</taxon>
        <taxon>Microgastrinae</taxon>
        <taxon>Cotesia</taxon>
    </lineage>
</organism>
<evidence type="ECO:0000256" key="4">
    <source>
        <dbReference type="ARBA" id="ARBA00023015"/>
    </source>
</evidence>
<keyword evidence="5" id="KW-0804">Transcription</keyword>
<comment type="caution">
    <text evidence="8">The sequence shown here is derived from an EMBL/GenBank/DDBJ whole genome shotgun (WGS) entry which is preliminary data.</text>
</comment>
<keyword evidence="3" id="KW-0156">Chromatin regulator</keyword>
<comment type="subcellular location">
    <subcellularLocation>
        <location evidence="1">Nucleus</location>
    </subcellularLocation>
</comment>
<dbReference type="GO" id="GO:0005634">
    <property type="term" value="C:nucleus"/>
    <property type="evidence" value="ECO:0007669"/>
    <property type="project" value="UniProtKB-SubCell"/>
</dbReference>
<dbReference type="OrthoDB" id="5595141at2759"/>
<sequence>MAVKEKTNEPTEDFEWNVENEIQLFFAMNGHKPVGIHKYFHMLCIWEKFRTAINKDVSLKAIWDHLETMYDLIALDDTEDLPYLSSEVDFTLPESDFMDLMKNKQKDESETKNKDIKDKGKDIKKEKELKETPKREIIAKDQKTPKEADYKKKDDLKKIVKDVELKKDKQREGKEIKKDNKSLKNRGKGKEEADESTPVSSITIQPAKKERKDSDASRETPKRVPKRPTRQSIDNANKTSSSPRDTPPPKRRRT</sequence>
<evidence type="ECO:0000256" key="3">
    <source>
        <dbReference type="ARBA" id="ARBA00022853"/>
    </source>
</evidence>
<feature type="compositionally biased region" description="Basic and acidic residues" evidence="7">
    <location>
        <begin position="103"/>
        <end position="182"/>
    </location>
</feature>
<feature type="compositionally biased region" description="Basic and acidic residues" evidence="7">
    <location>
        <begin position="207"/>
        <end position="222"/>
    </location>
</feature>
<comment type="similarity">
    <text evidence="2">Belongs to the EAF7 family.</text>
</comment>
<reference evidence="8" key="2">
    <citation type="submission" date="2021-04" db="EMBL/GenBank/DDBJ databases">
        <title>Genome-wide patterns of bracovirus chromosomal integration into multiple host tissues during parasitism.</title>
        <authorList>
            <person name="Chebbi M.A.C."/>
        </authorList>
    </citation>
    <scope>NUCLEOTIDE SEQUENCE</scope>
    <source>
        <tissue evidence="8">Whole body</tissue>
    </source>
</reference>
<dbReference type="PANTHER" id="PTHR13581:SF5">
    <property type="entry name" value="MRG_MORF4L-BINDING PROTEIN"/>
    <property type="match status" value="1"/>
</dbReference>
<feature type="region of interest" description="Disordered" evidence="7">
    <location>
        <begin position="103"/>
        <end position="254"/>
    </location>
</feature>
<protein>
    <recommendedName>
        <fullName evidence="10">MRG-binding protein</fullName>
    </recommendedName>
</protein>
<evidence type="ECO:0000313" key="9">
    <source>
        <dbReference type="Proteomes" id="UP000729913"/>
    </source>
</evidence>
<evidence type="ECO:0000313" key="8">
    <source>
        <dbReference type="EMBL" id="KAG8037874.1"/>
    </source>
</evidence>
<dbReference type="Proteomes" id="UP000729913">
    <property type="component" value="Unassembled WGS sequence"/>
</dbReference>
<keyword evidence="6" id="KW-0539">Nucleus</keyword>
<dbReference type="Pfam" id="PF07904">
    <property type="entry name" value="Eaf7"/>
    <property type="match status" value="1"/>
</dbReference>
<evidence type="ECO:0000256" key="2">
    <source>
        <dbReference type="ARBA" id="ARBA00007117"/>
    </source>
</evidence>